<dbReference type="Proteomes" id="UP000234474">
    <property type="component" value="Unassembled WGS sequence"/>
</dbReference>
<dbReference type="InterPro" id="IPR029063">
    <property type="entry name" value="SAM-dependent_MTases_sf"/>
</dbReference>
<evidence type="ECO:0000256" key="5">
    <source>
        <dbReference type="SAM" id="MobiDB-lite"/>
    </source>
</evidence>
<name>A0A2I1BSN4_ASPN1</name>
<accession>A0A2I1BSN4</accession>
<dbReference type="OrthoDB" id="329835at2759"/>
<dbReference type="GO" id="GO:0004312">
    <property type="term" value="F:fatty acid synthase activity"/>
    <property type="evidence" value="ECO:0007669"/>
    <property type="project" value="TreeGrafter"/>
</dbReference>
<dbReference type="SMART" id="SM00822">
    <property type="entry name" value="PKS_KR"/>
    <property type="match status" value="1"/>
</dbReference>
<organism evidence="7 8">
    <name type="scientific">Aspergillus novofumigatus (strain IBT 16806)</name>
    <dbReference type="NCBI Taxonomy" id="1392255"/>
    <lineage>
        <taxon>Eukaryota</taxon>
        <taxon>Fungi</taxon>
        <taxon>Dikarya</taxon>
        <taxon>Ascomycota</taxon>
        <taxon>Pezizomycotina</taxon>
        <taxon>Eurotiomycetes</taxon>
        <taxon>Eurotiomycetidae</taxon>
        <taxon>Eurotiales</taxon>
        <taxon>Aspergillaceae</taxon>
        <taxon>Aspergillus</taxon>
        <taxon>Aspergillus subgen. Fumigati</taxon>
    </lineage>
</organism>
<dbReference type="Pfam" id="PF21089">
    <property type="entry name" value="PKS_DH_N"/>
    <property type="match status" value="1"/>
</dbReference>
<dbReference type="GO" id="GO:0006633">
    <property type="term" value="P:fatty acid biosynthetic process"/>
    <property type="evidence" value="ECO:0007669"/>
    <property type="project" value="TreeGrafter"/>
</dbReference>
<dbReference type="Pfam" id="PF14765">
    <property type="entry name" value="PS-DH"/>
    <property type="match status" value="1"/>
</dbReference>
<dbReference type="InterPro" id="IPR050091">
    <property type="entry name" value="PKS_NRPS_Biosynth_Enz"/>
</dbReference>
<evidence type="ECO:0000313" key="7">
    <source>
        <dbReference type="EMBL" id="PKX88366.1"/>
    </source>
</evidence>
<evidence type="ECO:0000259" key="6">
    <source>
        <dbReference type="PROSITE" id="PS52019"/>
    </source>
</evidence>
<dbReference type="RefSeq" id="XP_024676961.1">
    <property type="nucleotide sequence ID" value="XM_024831434.1"/>
</dbReference>
<dbReference type="Pfam" id="PF08659">
    <property type="entry name" value="KR"/>
    <property type="match status" value="1"/>
</dbReference>
<dbReference type="PANTHER" id="PTHR43775:SF49">
    <property type="entry name" value="SYNTHASE, PUTATIVE (JCVI)-RELATED"/>
    <property type="match status" value="1"/>
</dbReference>
<keyword evidence="8" id="KW-1185">Reference proteome</keyword>
<feature type="region of interest" description="Disordered" evidence="5">
    <location>
        <begin position="1"/>
        <end position="25"/>
    </location>
</feature>
<dbReference type="SUPFAM" id="SSF51735">
    <property type="entry name" value="NAD(P)-binding Rossmann-fold domains"/>
    <property type="match status" value="1"/>
</dbReference>
<dbReference type="InterPro" id="IPR036291">
    <property type="entry name" value="NAD(P)-bd_dom_sf"/>
</dbReference>
<dbReference type="VEuPathDB" id="FungiDB:P174DRAFT_508212"/>
<dbReference type="OMA" id="WYEIEIA"/>
<evidence type="ECO:0000256" key="1">
    <source>
        <dbReference type="ARBA" id="ARBA00022603"/>
    </source>
</evidence>
<comment type="caution">
    <text evidence="4">Lacks conserved residue(s) required for the propagation of feature annotation.</text>
</comment>
<feature type="compositionally biased region" description="Basic and acidic residues" evidence="5">
    <location>
        <begin position="1"/>
        <end position="10"/>
    </location>
</feature>
<dbReference type="InterPro" id="IPR020807">
    <property type="entry name" value="PKS_DH"/>
</dbReference>
<dbReference type="InterPro" id="IPR049900">
    <property type="entry name" value="PKS_mFAS_DH"/>
</dbReference>
<keyword evidence="3" id="KW-0511">Multifunctional enzyme</keyword>
<dbReference type="EMBL" id="MSZS01000016">
    <property type="protein sequence ID" value="PKX88366.1"/>
    <property type="molecule type" value="Genomic_DNA"/>
</dbReference>
<dbReference type="PROSITE" id="PS52019">
    <property type="entry name" value="PKS_MFAS_DH"/>
    <property type="match status" value="1"/>
</dbReference>
<gene>
    <name evidence="7" type="ORF">P174DRAFT_508212</name>
</gene>
<dbReference type="AlphaFoldDB" id="A0A2I1BSN4"/>
<evidence type="ECO:0000256" key="3">
    <source>
        <dbReference type="ARBA" id="ARBA00023268"/>
    </source>
</evidence>
<dbReference type="InterPro" id="IPR049552">
    <property type="entry name" value="PKS_DH_N"/>
</dbReference>
<dbReference type="Pfam" id="PF23114">
    <property type="entry name" value="NAD-bd_HRPKS_sdrA"/>
    <property type="match status" value="1"/>
</dbReference>
<protein>
    <submittedName>
        <fullName evidence="7">KR-domain-containing protein</fullName>
    </submittedName>
</protein>
<dbReference type="STRING" id="1392255.A0A2I1BSN4"/>
<sequence>MDMHQAEKRASQRLLGSRAPQSSDNELSWTSFLDSKEDPWLYDQLLFGSRTFPVAGYVAIAGECVRQLSESKSECFSMKDLSISSSLVFDSDDKLELHAKLRPQGLDEENRQWYEIEIASRNGGQSIGLCTGLVARDAVLDTKMLQDLTQNGDSHWPVSSDYWYDMVADRGIEYGASQRGLSDISVDFTENKASATIMPMLDTTDSAAHPVFIDHCLQLSMIAACKGQGRLLADLSAITSIQHLVVSNNAWSKLRVNSMVNPGRLQNSTCNFSAVNENGLLILSGQCNLTPIPDLERQTDRKLFSFINWDTDSTYHNLNQFLAPFQSDLDSSVVLERLALLYALRSEDIGAQSQTYSKRILKMIGTRRKGRFGLVPDVSPFVECGPSSRTKLIKLFKTQISETELSSLSLALERCLTDNTPFSGSDSERQLLLDQLHPLVRNSGTLCESLRLLAYKNPKLKVLELGSGAKDSTNLLLKALRTQFDEPLYSSYLSASTSLDSTTNLKESLRENGNVQPLIFNAEKRIEEQGLKPGTHDLIIITDFAALGSNATIGAKNLKQLISPQGHVVLLEGVPEPEWLLVLKDYITKESPNASTGSKTKSSFEDVYAALTENGFVFGNQDNDSTPAPKVFARVKQPVPETSSEITVVGPAYHLPLIREIEKTFGDHNIKCVKSTIDGDIPPSRDIMVFVDFDEPYLYNITEAELSRFVKLVSGMKGKMIWVTPSAQIYCKNPNSSMILGLMRTIRSEFKKDITTVELDPKRTMNVSLSKSLLKIYEGLSRRSKSKDLDPDYEYAIVDGEIKIPRLQWTTAEAEYANLAARPAENDSGSQNFSPMTAMDPESVRWRTGGLGRMISTWMVENGARNIIFFSRSAKEGSETTPFFDRLRAQGCTVTPFVGSVTNQPDVEEAIKQATAPIAGVIQMSAVMRDNLMSQMTFDEWQTCVQPKVQGTWNLHHATLSADLDFFLLFSSICGITGQWGQGNYNAANSFLDAFVNYRHGQNLPASVIDIGFMGSIGMAVKSGALMKNLKRSGYYFLNERHLIDALTISFAHSRPGGDQLMHRSQLGLGIRSRKPMAAPTCRVAWKKDSRMAISHHFEPIGGSEH</sequence>
<dbReference type="Gene3D" id="3.10.129.110">
    <property type="entry name" value="Polyketide synthase dehydratase"/>
    <property type="match status" value="1"/>
</dbReference>
<dbReference type="Gene3D" id="3.40.50.150">
    <property type="entry name" value="Vaccinia Virus protein VP39"/>
    <property type="match status" value="1"/>
</dbReference>
<dbReference type="InterPro" id="IPR057326">
    <property type="entry name" value="KR_dom"/>
</dbReference>
<evidence type="ECO:0000313" key="8">
    <source>
        <dbReference type="Proteomes" id="UP000234474"/>
    </source>
</evidence>
<dbReference type="GO" id="GO:0016874">
    <property type="term" value="F:ligase activity"/>
    <property type="evidence" value="ECO:0007669"/>
    <property type="project" value="UniProtKB-KW"/>
</dbReference>
<dbReference type="InterPro" id="IPR056501">
    <property type="entry name" value="NAD-bd_HRPKS_sdrA"/>
</dbReference>
<dbReference type="SUPFAM" id="SSF53335">
    <property type="entry name" value="S-adenosyl-L-methionine-dependent methyltransferases"/>
    <property type="match status" value="1"/>
</dbReference>
<evidence type="ECO:0000256" key="2">
    <source>
        <dbReference type="ARBA" id="ARBA00022679"/>
    </source>
</evidence>
<dbReference type="InterPro" id="IPR049551">
    <property type="entry name" value="PKS_DH_C"/>
</dbReference>
<keyword evidence="2" id="KW-0808">Transferase</keyword>
<dbReference type="SMART" id="SM00826">
    <property type="entry name" value="PKS_DH"/>
    <property type="match status" value="1"/>
</dbReference>
<comment type="caution">
    <text evidence="7">The sequence shown here is derived from an EMBL/GenBank/DDBJ whole genome shotgun (WGS) entry which is preliminary data.</text>
</comment>
<feature type="region of interest" description="N-terminal hotdog fold" evidence="4">
    <location>
        <begin position="12"/>
        <end position="141"/>
    </location>
</feature>
<dbReference type="PANTHER" id="PTHR43775">
    <property type="entry name" value="FATTY ACID SYNTHASE"/>
    <property type="match status" value="1"/>
</dbReference>
<dbReference type="InterPro" id="IPR013968">
    <property type="entry name" value="PKS_KR"/>
</dbReference>
<feature type="region of interest" description="C-terminal hotdog fold" evidence="4">
    <location>
        <begin position="154"/>
        <end position="301"/>
    </location>
</feature>
<dbReference type="GO" id="GO:0044550">
    <property type="term" value="P:secondary metabolite biosynthetic process"/>
    <property type="evidence" value="ECO:0007669"/>
    <property type="project" value="TreeGrafter"/>
</dbReference>
<evidence type="ECO:0000256" key="4">
    <source>
        <dbReference type="PROSITE-ProRule" id="PRU01363"/>
    </source>
</evidence>
<reference evidence="8" key="1">
    <citation type="journal article" date="2018" name="Proc. Natl. Acad. Sci. U.S.A.">
        <title>Linking secondary metabolites to gene clusters through genome sequencing of six diverse Aspergillus species.</title>
        <authorList>
            <person name="Kaerboelling I."/>
            <person name="Vesth T.C."/>
            <person name="Frisvad J.C."/>
            <person name="Nybo J.L."/>
            <person name="Theobald S."/>
            <person name="Kuo A."/>
            <person name="Bowyer P."/>
            <person name="Matsuda Y."/>
            <person name="Mondo S."/>
            <person name="Lyhne E.K."/>
            <person name="Kogle M.E."/>
            <person name="Clum A."/>
            <person name="Lipzen A."/>
            <person name="Salamov A."/>
            <person name="Ngan C.Y."/>
            <person name="Daum C."/>
            <person name="Chiniquy J."/>
            <person name="Barry K."/>
            <person name="LaButti K."/>
            <person name="Haridas S."/>
            <person name="Simmons B.A."/>
            <person name="Magnuson J.K."/>
            <person name="Mortensen U.H."/>
            <person name="Larsen T.O."/>
            <person name="Grigoriev I.V."/>
            <person name="Baker S.E."/>
            <person name="Andersen M.R."/>
        </authorList>
    </citation>
    <scope>NUCLEOTIDE SEQUENCE [LARGE SCALE GENOMIC DNA]</scope>
    <source>
        <strain evidence="8">IBT 16806</strain>
    </source>
</reference>
<proteinExistence type="predicted"/>
<feature type="domain" description="PKS/mFAS DH" evidence="6">
    <location>
        <begin position="12"/>
        <end position="301"/>
    </location>
</feature>
<dbReference type="Gene3D" id="3.40.50.720">
    <property type="entry name" value="NAD(P)-binding Rossmann-like Domain"/>
    <property type="match status" value="1"/>
</dbReference>
<dbReference type="InterPro" id="IPR042104">
    <property type="entry name" value="PKS_dehydratase_sf"/>
</dbReference>
<dbReference type="GeneID" id="36538771"/>
<keyword evidence="1" id="KW-0489">Methyltransferase</keyword>